<evidence type="ECO:0000313" key="2">
    <source>
        <dbReference type="EMBL" id="KXJ90784.1"/>
    </source>
</evidence>
<feature type="compositionally biased region" description="Basic and acidic residues" evidence="1">
    <location>
        <begin position="894"/>
        <end position="903"/>
    </location>
</feature>
<dbReference type="STRING" id="196109.A0A136J153"/>
<dbReference type="PANTHER" id="PTHR23225:SF2">
    <property type="entry name" value="AT09679P-RELATED"/>
    <property type="match status" value="1"/>
</dbReference>
<dbReference type="Proteomes" id="UP000070501">
    <property type="component" value="Unassembled WGS sequence"/>
</dbReference>
<feature type="compositionally biased region" description="Polar residues" evidence="1">
    <location>
        <begin position="877"/>
        <end position="891"/>
    </location>
</feature>
<reference evidence="3" key="1">
    <citation type="submission" date="2016-02" db="EMBL/GenBank/DDBJ databases">
        <title>Draft genome sequence of Microdochium bolleyi, a fungal endophyte of beachgrass.</title>
        <authorList>
            <consortium name="DOE Joint Genome Institute"/>
            <person name="David A.S."/>
            <person name="May G."/>
            <person name="Haridas S."/>
            <person name="Lim J."/>
            <person name="Wang M."/>
            <person name="Labutti K."/>
            <person name="Lipzen A."/>
            <person name="Barry K."/>
            <person name="Grigoriev I.V."/>
        </authorList>
    </citation>
    <scope>NUCLEOTIDE SEQUENCE [LARGE SCALE GENOMIC DNA]</scope>
    <source>
        <strain evidence="3">J235TASD1</strain>
    </source>
</reference>
<feature type="compositionally biased region" description="Polar residues" evidence="1">
    <location>
        <begin position="473"/>
        <end position="491"/>
    </location>
</feature>
<dbReference type="EMBL" id="KQ964251">
    <property type="protein sequence ID" value="KXJ90784.1"/>
    <property type="molecule type" value="Genomic_DNA"/>
</dbReference>
<feature type="compositionally biased region" description="Basic and acidic residues" evidence="1">
    <location>
        <begin position="505"/>
        <end position="526"/>
    </location>
</feature>
<feature type="region of interest" description="Disordered" evidence="1">
    <location>
        <begin position="1"/>
        <end position="54"/>
    </location>
</feature>
<accession>A0A136J153</accession>
<dbReference type="OrthoDB" id="5388486at2759"/>
<dbReference type="PANTHER" id="PTHR23225">
    <property type="entry name" value="ZINC FINGER PROTEIN"/>
    <property type="match status" value="1"/>
</dbReference>
<gene>
    <name evidence="2" type="ORF">Micbo1qcDRAFT_135059</name>
</gene>
<sequence>MEPAAKKRRLAPKIEPQASPPSPHYAYDSSSAAVSIPPSQDAAPPPPPPPLPERFEFEAFARHLQDAAMLICRQTQKPLHTKASVLILQWEGYGGDGDATGTPAADVRALEHVLHERYRYSTHRYSIPSAAGSRSSLKLGVRVRSFLEEQGPDHLLIVVYAGHSGLDPDGEVHWTSNAGDDAVRIKWKGIRCLFEESPSDVLFLLDTRSLREEPIQTSNTGVQDVLACSSIDSKQSQLPSTTFSSFTAQLTEAFVKLADDNRLFTAEHLFHEIAMQRRHEAMHASSSLLNGTAGNKLEFHHDQLPLLYKLASGRGQSLTLSPMNSRSDGPPPHHQHPPAAAVELLDDEDVVIHPSMVDGLTFEEQRVLVCTTYVGEASSNMSSFNSWLQHRFADASPSSSSAISVEGMFLGPPTMLLISMPMAVWNVVQHDKVCCYLGCVSSHNMTHLYERLVRAPTVVSFLEAAKDVDRRLSQGQKTGAATTTPVSQHYNTYRDALPPRTPIRLSDDRLDPRSVPRSEAGRRPLDPEETAEMKAAAEQLSALSHVRHLSDEGTTGAASPLPLANHRGKRSFDAAMSSPQQDGAAFPNAQHDITPTKGKGQQRRSLAKQLLPTSSRQQHQQQDTQCEHCSHAPFKDTSTLRKHIAAAHTRPFPCAFAFAGCPSTFGSKNEWKRHIASQHLCLTYYRCTACLPQGNISSSGGNSNGTAMSESPGGAGSKGGNNINSNEFNRKDLFTQHLRRMHAPFAIKKSLTTRSDSDYTRLLLEWEAHVKEMQASCLVVRRRPPQRSACPNPGCGSVFEGVSAWDEWTEHVGRHMEKGEAAGGRMGADGLLAEWALLEGVIERVEGGGYRLVSGMGQAASPVVDGRRGSNTHVEHSASNSGSSHIDSANFGSPDHKVAKETEPAAAASPPPPPPPLPPPPKDKVVEHQENHAGPPNRDAIAATTSTVAKDDEDDRTIVAASTMLPAAMEVDG</sequence>
<evidence type="ECO:0000256" key="1">
    <source>
        <dbReference type="SAM" id="MobiDB-lite"/>
    </source>
</evidence>
<evidence type="ECO:0008006" key="4">
    <source>
        <dbReference type="Google" id="ProtNLM"/>
    </source>
</evidence>
<feature type="compositionally biased region" description="Polar residues" evidence="1">
    <location>
        <begin position="318"/>
        <end position="327"/>
    </location>
</feature>
<proteinExistence type="predicted"/>
<feature type="region of interest" description="Disordered" evidence="1">
    <location>
        <begin position="571"/>
        <end position="627"/>
    </location>
</feature>
<feature type="region of interest" description="Disordered" evidence="1">
    <location>
        <begin position="862"/>
        <end position="955"/>
    </location>
</feature>
<feature type="region of interest" description="Disordered" evidence="1">
    <location>
        <begin position="318"/>
        <end position="338"/>
    </location>
</feature>
<feature type="compositionally biased region" description="Basic and acidic residues" evidence="1">
    <location>
        <begin position="921"/>
        <end position="931"/>
    </location>
</feature>
<dbReference type="GO" id="GO:0003700">
    <property type="term" value="F:DNA-binding transcription factor activity"/>
    <property type="evidence" value="ECO:0007669"/>
    <property type="project" value="InterPro"/>
</dbReference>
<feature type="compositionally biased region" description="Pro residues" evidence="1">
    <location>
        <begin position="909"/>
        <end position="920"/>
    </location>
</feature>
<organism evidence="2 3">
    <name type="scientific">Microdochium bolleyi</name>
    <dbReference type="NCBI Taxonomy" id="196109"/>
    <lineage>
        <taxon>Eukaryota</taxon>
        <taxon>Fungi</taxon>
        <taxon>Dikarya</taxon>
        <taxon>Ascomycota</taxon>
        <taxon>Pezizomycotina</taxon>
        <taxon>Sordariomycetes</taxon>
        <taxon>Xylariomycetidae</taxon>
        <taxon>Xylariales</taxon>
        <taxon>Microdochiaceae</taxon>
        <taxon>Microdochium</taxon>
    </lineage>
</organism>
<feature type="compositionally biased region" description="Basic and acidic residues" evidence="1">
    <location>
        <begin position="865"/>
        <end position="876"/>
    </location>
</feature>
<dbReference type="InParanoid" id="A0A136J153"/>
<keyword evidence="3" id="KW-1185">Reference proteome</keyword>
<feature type="region of interest" description="Disordered" evidence="1">
    <location>
        <begin position="472"/>
        <end position="536"/>
    </location>
</feature>
<feature type="compositionally biased region" description="Basic residues" evidence="1">
    <location>
        <begin position="1"/>
        <end position="11"/>
    </location>
</feature>
<feature type="compositionally biased region" description="Pro residues" evidence="1">
    <location>
        <begin position="43"/>
        <end position="52"/>
    </location>
</feature>
<evidence type="ECO:0000313" key="3">
    <source>
        <dbReference type="Proteomes" id="UP000070501"/>
    </source>
</evidence>
<name>A0A136J153_9PEZI</name>
<dbReference type="Gene3D" id="3.30.160.60">
    <property type="entry name" value="Classic Zinc Finger"/>
    <property type="match status" value="1"/>
</dbReference>
<dbReference type="AlphaFoldDB" id="A0A136J153"/>
<feature type="region of interest" description="Disordered" evidence="1">
    <location>
        <begin position="698"/>
        <end position="726"/>
    </location>
</feature>
<dbReference type="InterPro" id="IPR039970">
    <property type="entry name" value="TF_Grauzone"/>
</dbReference>
<protein>
    <recommendedName>
        <fullName evidence="4">C2H2-type domain-containing protein</fullName>
    </recommendedName>
</protein>